<evidence type="ECO:0000256" key="1">
    <source>
        <dbReference type="ARBA" id="ARBA00006987"/>
    </source>
</evidence>
<name>A0ABM6FGT8_9BURK</name>
<dbReference type="RefSeq" id="WP_071073789.1">
    <property type="nucleotide sequence ID" value="NZ_CP017756.1"/>
</dbReference>
<dbReference type="CDD" id="cd13578">
    <property type="entry name" value="PBP2_Bug27"/>
    <property type="match status" value="1"/>
</dbReference>
<dbReference type="PIRSF" id="PIRSF017082">
    <property type="entry name" value="YflP"/>
    <property type="match status" value="1"/>
</dbReference>
<evidence type="ECO:0000313" key="3">
    <source>
        <dbReference type="EMBL" id="AOZ11171.1"/>
    </source>
</evidence>
<comment type="similarity">
    <text evidence="1">Belongs to the UPF0065 (bug) family.</text>
</comment>
<feature type="chain" id="PRO_5047473122" evidence="2">
    <location>
        <begin position="25"/>
        <end position="324"/>
    </location>
</feature>
<dbReference type="Gene3D" id="3.40.190.150">
    <property type="entry name" value="Bordetella uptake gene, domain 1"/>
    <property type="match status" value="1"/>
</dbReference>
<proteinExistence type="inferred from homology"/>
<protein>
    <submittedName>
        <fullName evidence="3">LacI family transcriptional regulator</fullName>
    </submittedName>
</protein>
<feature type="signal peptide" evidence="2">
    <location>
        <begin position="1"/>
        <end position="24"/>
    </location>
</feature>
<dbReference type="SUPFAM" id="SSF53850">
    <property type="entry name" value="Periplasmic binding protein-like II"/>
    <property type="match status" value="1"/>
</dbReference>
<organism evidence="3 4">
    <name type="scientific">Cupriavidus malaysiensis</name>
    <dbReference type="NCBI Taxonomy" id="367825"/>
    <lineage>
        <taxon>Bacteria</taxon>
        <taxon>Pseudomonadati</taxon>
        <taxon>Pseudomonadota</taxon>
        <taxon>Betaproteobacteria</taxon>
        <taxon>Burkholderiales</taxon>
        <taxon>Burkholderiaceae</taxon>
        <taxon>Cupriavidus</taxon>
    </lineage>
</organism>
<keyword evidence="3" id="KW-0614">Plasmid</keyword>
<gene>
    <name evidence="3" type="ORF">BKK80_35045</name>
</gene>
<dbReference type="PANTHER" id="PTHR42928">
    <property type="entry name" value="TRICARBOXYLATE-BINDING PROTEIN"/>
    <property type="match status" value="1"/>
</dbReference>
<dbReference type="InterPro" id="IPR042100">
    <property type="entry name" value="Bug_dom1"/>
</dbReference>
<keyword evidence="4" id="KW-1185">Reference proteome</keyword>
<dbReference type="PANTHER" id="PTHR42928:SF5">
    <property type="entry name" value="BLR1237 PROTEIN"/>
    <property type="match status" value="1"/>
</dbReference>
<evidence type="ECO:0000256" key="2">
    <source>
        <dbReference type="SAM" id="SignalP"/>
    </source>
</evidence>
<dbReference type="InterPro" id="IPR005064">
    <property type="entry name" value="BUG"/>
</dbReference>
<keyword evidence="2" id="KW-0732">Signal</keyword>
<geneLocation type="plasmid" evidence="3 4">
    <name>unnamed1</name>
</geneLocation>
<evidence type="ECO:0000313" key="4">
    <source>
        <dbReference type="Proteomes" id="UP000177515"/>
    </source>
</evidence>
<dbReference type="Pfam" id="PF03401">
    <property type="entry name" value="TctC"/>
    <property type="match status" value="1"/>
</dbReference>
<accession>A0ABM6FGT8</accession>
<sequence length="324" mass="33384">MKSRSLTLLAAAAAALTGATAAHAQVSYPDRPIRLVVGFPPGGPTDLVARVLAKRLSDELGQKVVVDNRPGANGNVAADTVAKADPDGYTALYGTSALAISPALYKKLTYDPVKDLEPVALTAVVPLVLEIATSVPASTVSDFIRYAKANPAKLTFASAGNGNVTHLGAILFNQVAGIEAAHAPYKGSAPAVQDLAGGQTQFMTDTVNSSLAFIRDNRVKALAVLGDKRSSVLPNVPTLAELGVKGMNVGAWQGILLPAKTPHAIVQQINTAANKALTSKEVVSALAAQGAEPLGSTPDEFKAYLSKETTRWAAAVKQSGASID</sequence>
<dbReference type="EMBL" id="CP017756">
    <property type="protein sequence ID" value="AOZ11171.1"/>
    <property type="molecule type" value="Genomic_DNA"/>
</dbReference>
<dbReference type="Proteomes" id="UP000177515">
    <property type="component" value="Plasmid unnamed1"/>
</dbReference>
<reference evidence="3 4" key="1">
    <citation type="submission" date="2016-10" db="EMBL/GenBank/DDBJ databases">
        <title>Complete genome sequences of three Cupriavidus strains isolated from various Malaysian environments.</title>
        <authorList>
            <person name="Abdullah A.A.-A."/>
            <person name="Shafie N.A.H."/>
            <person name="Lau N.S."/>
        </authorList>
    </citation>
    <scope>NUCLEOTIDE SEQUENCE [LARGE SCALE GENOMIC DNA]</scope>
    <source>
        <strain evidence="3 4">USMAA1020</strain>
        <plasmid evidence="3 4">unnamed1</plasmid>
    </source>
</reference>
<dbReference type="Gene3D" id="3.40.190.10">
    <property type="entry name" value="Periplasmic binding protein-like II"/>
    <property type="match status" value="1"/>
</dbReference>